<protein>
    <submittedName>
        <fullName evidence="2">Uncharacterized protein</fullName>
    </submittedName>
</protein>
<organism evidence="2 3">
    <name type="scientific">Boletus edulis BED1</name>
    <dbReference type="NCBI Taxonomy" id="1328754"/>
    <lineage>
        <taxon>Eukaryota</taxon>
        <taxon>Fungi</taxon>
        <taxon>Dikarya</taxon>
        <taxon>Basidiomycota</taxon>
        <taxon>Agaricomycotina</taxon>
        <taxon>Agaricomycetes</taxon>
        <taxon>Agaricomycetidae</taxon>
        <taxon>Boletales</taxon>
        <taxon>Boletineae</taxon>
        <taxon>Boletaceae</taxon>
        <taxon>Boletoideae</taxon>
        <taxon>Boletus</taxon>
    </lineage>
</organism>
<accession>A0AAD4GD58</accession>
<evidence type="ECO:0000313" key="3">
    <source>
        <dbReference type="Proteomes" id="UP001194468"/>
    </source>
</evidence>
<sequence>MARIYDVLSWVIVVITTFYISIGQGVWAHHAGGYRSSPTTWYWAEQLSERWEMTCRIMMGGGARIVAVTLVPRSSGNSGIHGRSLPGSIQLHGALIRVGAGLRDQAWVHMVLRPLTCVLCWSLYVDTVHTLDEGCAMTGYLLLGMDGVNPRLQL</sequence>
<keyword evidence="1" id="KW-0812">Transmembrane</keyword>
<keyword evidence="1" id="KW-1133">Transmembrane helix</keyword>
<comment type="caution">
    <text evidence="2">The sequence shown here is derived from an EMBL/GenBank/DDBJ whole genome shotgun (WGS) entry which is preliminary data.</text>
</comment>
<dbReference type="AlphaFoldDB" id="A0AAD4GD58"/>
<reference evidence="2" key="1">
    <citation type="submission" date="2019-10" db="EMBL/GenBank/DDBJ databases">
        <authorList>
            <consortium name="DOE Joint Genome Institute"/>
            <person name="Kuo A."/>
            <person name="Miyauchi S."/>
            <person name="Kiss E."/>
            <person name="Drula E."/>
            <person name="Kohler A."/>
            <person name="Sanchez-Garcia M."/>
            <person name="Andreopoulos B."/>
            <person name="Barry K.W."/>
            <person name="Bonito G."/>
            <person name="Buee M."/>
            <person name="Carver A."/>
            <person name="Chen C."/>
            <person name="Cichocki N."/>
            <person name="Clum A."/>
            <person name="Culley D."/>
            <person name="Crous P.W."/>
            <person name="Fauchery L."/>
            <person name="Girlanda M."/>
            <person name="Hayes R."/>
            <person name="Keri Z."/>
            <person name="LaButti K."/>
            <person name="Lipzen A."/>
            <person name="Lombard V."/>
            <person name="Magnuson J."/>
            <person name="Maillard F."/>
            <person name="Morin E."/>
            <person name="Murat C."/>
            <person name="Nolan M."/>
            <person name="Ohm R."/>
            <person name="Pangilinan J."/>
            <person name="Pereira M."/>
            <person name="Perotto S."/>
            <person name="Peter M."/>
            <person name="Riley R."/>
            <person name="Sitrit Y."/>
            <person name="Stielow B."/>
            <person name="Szollosi G."/>
            <person name="Zifcakova L."/>
            <person name="Stursova M."/>
            <person name="Spatafora J.W."/>
            <person name="Tedersoo L."/>
            <person name="Vaario L.-M."/>
            <person name="Yamada A."/>
            <person name="Yan M."/>
            <person name="Wang P."/>
            <person name="Xu J."/>
            <person name="Bruns T."/>
            <person name="Baldrian P."/>
            <person name="Vilgalys R."/>
            <person name="Henrissat B."/>
            <person name="Grigoriev I.V."/>
            <person name="Hibbett D."/>
            <person name="Nagy L.G."/>
            <person name="Martin F.M."/>
        </authorList>
    </citation>
    <scope>NUCLEOTIDE SEQUENCE</scope>
    <source>
        <strain evidence="2">BED1</strain>
    </source>
</reference>
<name>A0AAD4GD58_BOLED</name>
<reference evidence="2" key="2">
    <citation type="journal article" date="2020" name="Nat. Commun.">
        <title>Large-scale genome sequencing of mycorrhizal fungi provides insights into the early evolution of symbiotic traits.</title>
        <authorList>
            <person name="Miyauchi S."/>
            <person name="Kiss E."/>
            <person name="Kuo A."/>
            <person name="Drula E."/>
            <person name="Kohler A."/>
            <person name="Sanchez-Garcia M."/>
            <person name="Morin E."/>
            <person name="Andreopoulos B."/>
            <person name="Barry K.W."/>
            <person name="Bonito G."/>
            <person name="Buee M."/>
            <person name="Carver A."/>
            <person name="Chen C."/>
            <person name="Cichocki N."/>
            <person name="Clum A."/>
            <person name="Culley D."/>
            <person name="Crous P.W."/>
            <person name="Fauchery L."/>
            <person name="Girlanda M."/>
            <person name="Hayes R.D."/>
            <person name="Keri Z."/>
            <person name="LaButti K."/>
            <person name="Lipzen A."/>
            <person name="Lombard V."/>
            <person name="Magnuson J."/>
            <person name="Maillard F."/>
            <person name="Murat C."/>
            <person name="Nolan M."/>
            <person name="Ohm R.A."/>
            <person name="Pangilinan J."/>
            <person name="Pereira M.F."/>
            <person name="Perotto S."/>
            <person name="Peter M."/>
            <person name="Pfister S."/>
            <person name="Riley R."/>
            <person name="Sitrit Y."/>
            <person name="Stielow J.B."/>
            <person name="Szollosi G."/>
            <person name="Zifcakova L."/>
            <person name="Stursova M."/>
            <person name="Spatafora J.W."/>
            <person name="Tedersoo L."/>
            <person name="Vaario L.M."/>
            <person name="Yamada A."/>
            <person name="Yan M."/>
            <person name="Wang P."/>
            <person name="Xu J."/>
            <person name="Bruns T."/>
            <person name="Baldrian P."/>
            <person name="Vilgalys R."/>
            <person name="Dunand C."/>
            <person name="Henrissat B."/>
            <person name="Grigoriev I.V."/>
            <person name="Hibbett D."/>
            <person name="Nagy L.G."/>
            <person name="Martin F.M."/>
        </authorList>
    </citation>
    <scope>NUCLEOTIDE SEQUENCE</scope>
    <source>
        <strain evidence="2">BED1</strain>
    </source>
</reference>
<dbReference type="Proteomes" id="UP001194468">
    <property type="component" value="Unassembled WGS sequence"/>
</dbReference>
<gene>
    <name evidence="2" type="ORF">L210DRAFT_942797</name>
</gene>
<evidence type="ECO:0000313" key="2">
    <source>
        <dbReference type="EMBL" id="KAF8437985.1"/>
    </source>
</evidence>
<feature type="transmembrane region" description="Helical" evidence="1">
    <location>
        <begin position="7"/>
        <end position="27"/>
    </location>
</feature>
<dbReference type="EMBL" id="WHUW01000017">
    <property type="protein sequence ID" value="KAF8437985.1"/>
    <property type="molecule type" value="Genomic_DNA"/>
</dbReference>
<keyword evidence="1" id="KW-0472">Membrane</keyword>
<keyword evidence="3" id="KW-1185">Reference proteome</keyword>
<proteinExistence type="predicted"/>
<evidence type="ECO:0000256" key="1">
    <source>
        <dbReference type="SAM" id="Phobius"/>
    </source>
</evidence>